<gene>
    <name evidence="1" type="ORF">ENM88_01940</name>
</gene>
<reference evidence="1" key="1">
    <citation type="journal article" date="2020" name="mSystems">
        <title>Genome- and Community-Level Interaction Insights into Carbon Utilization and Element Cycling Functions of Hydrothermarchaeota in Hydrothermal Sediment.</title>
        <authorList>
            <person name="Zhou Z."/>
            <person name="Liu Y."/>
            <person name="Xu W."/>
            <person name="Pan J."/>
            <person name="Luo Z.H."/>
            <person name="Li M."/>
        </authorList>
    </citation>
    <scope>NUCLEOTIDE SEQUENCE [LARGE SCALE GENOMIC DNA]</scope>
    <source>
        <strain evidence="1">SpSt-1125</strain>
    </source>
</reference>
<accession>A0A7J3X5L7</accession>
<evidence type="ECO:0000313" key="1">
    <source>
        <dbReference type="EMBL" id="HHP04499.1"/>
    </source>
</evidence>
<protein>
    <submittedName>
        <fullName evidence="1">Uncharacterized protein</fullName>
    </submittedName>
</protein>
<organism evidence="1">
    <name type="scientific">Thermofilum pendens</name>
    <dbReference type="NCBI Taxonomy" id="2269"/>
    <lineage>
        <taxon>Archaea</taxon>
        <taxon>Thermoproteota</taxon>
        <taxon>Thermoprotei</taxon>
        <taxon>Thermofilales</taxon>
        <taxon>Thermofilaceae</taxon>
        <taxon>Thermofilum</taxon>
    </lineage>
</organism>
<dbReference type="EMBL" id="DRZM01000067">
    <property type="protein sequence ID" value="HHP04499.1"/>
    <property type="molecule type" value="Genomic_DNA"/>
</dbReference>
<name>A0A7J3X5L7_THEPE</name>
<sequence length="168" mass="18575">MRITLDESARRVVFSVEPKVRVAEYIRVEEFLPVAQPVAPRAQPEVPPIEGAMVQEVVLQLPSNFNADDLSQRLVALSNIAGGSLALASFSLDTDTFTLKFELRQVDPKKLQGSEVKTVLNLMSRLSGAAGREVSLRVSLGGHLPEEEVKKVLGDYYRMVRGVDRFLP</sequence>
<proteinExistence type="predicted"/>
<dbReference type="AlphaFoldDB" id="A0A7J3X5L7"/>
<comment type="caution">
    <text evidence="1">The sequence shown here is derived from an EMBL/GenBank/DDBJ whole genome shotgun (WGS) entry which is preliminary data.</text>
</comment>